<sequence>MTIGVVGSDPPSDLLAVDQSAAGSVLDRRPVVSRGGIRRGDAGRPAGSPARELKAAAARQLSPVDEVLLPNAVAAAIRNADTHRWTTTELNIWTRPDKQAEQLGVLDAGKKVPVTGRAMLGRQEIVLDGEARWVTSGYLSEEKPDPGPSLGGQCTNGTSVPSGVSSNIRAIHQAVCANFPEIATYGTLRGDGEHAQGIAMDIMAAGDRAWQVAEFLRAYYSEFGVSYVIHARRIWSVERSSEGWRAMEDRGSVTANHYDHVHVTTY</sequence>
<accession>A0A316TPY1</accession>
<dbReference type="Pfam" id="PF26571">
    <property type="entry name" value="VldE"/>
    <property type="match status" value="1"/>
</dbReference>
<name>A0A316TPY1_9ACTN</name>
<proteinExistence type="predicted"/>
<keyword evidence="4" id="KW-1185">Reference proteome</keyword>
<protein>
    <recommendedName>
        <fullName evidence="2">ARB-07466-like C-terminal domain-containing protein</fullName>
    </recommendedName>
</protein>
<dbReference type="Proteomes" id="UP000245507">
    <property type="component" value="Unassembled WGS sequence"/>
</dbReference>
<organism evidence="3 4">
    <name type="scientific">Nocardioides silvaticus</name>
    <dbReference type="NCBI Taxonomy" id="2201891"/>
    <lineage>
        <taxon>Bacteria</taxon>
        <taxon>Bacillati</taxon>
        <taxon>Actinomycetota</taxon>
        <taxon>Actinomycetes</taxon>
        <taxon>Propionibacteriales</taxon>
        <taxon>Nocardioidaceae</taxon>
        <taxon>Nocardioides</taxon>
    </lineage>
</organism>
<reference evidence="3 4" key="1">
    <citation type="submission" date="2018-05" db="EMBL/GenBank/DDBJ databases">
        <title>Nocardioides silvaticus genome.</title>
        <authorList>
            <person name="Li C."/>
            <person name="Wang G."/>
        </authorList>
    </citation>
    <scope>NUCLEOTIDE SEQUENCE [LARGE SCALE GENOMIC DNA]</scope>
    <source>
        <strain evidence="3 4">CCTCC AB 2018079</strain>
    </source>
</reference>
<gene>
    <name evidence="3" type="ORF">DJ010_01165</name>
</gene>
<evidence type="ECO:0000313" key="3">
    <source>
        <dbReference type="EMBL" id="PWN04292.1"/>
    </source>
</evidence>
<feature type="region of interest" description="Disordered" evidence="1">
    <location>
        <begin position="138"/>
        <end position="162"/>
    </location>
</feature>
<feature type="compositionally biased region" description="Polar residues" evidence="1">
    <location>
        <begin position="152"/>
        <end position="162"/>
    </location>
</feature>
<dbReference type="EMBL" id="QGDD01000001">
    <property type="protein sequence ID" value="PWN04292.1"/>
    <property type="molecule type" value="Genomic_DNA"/>
</dbReference>
<evidence type="ECO:0000256" key="1">
    <source>
        <dbReference type="SAM" id="MobiDB-lite"/>
    </source>
</evidence>
<dbReference type="InterPro" id="IPR058593">
    <property type="entry name" value="ARB_07466-like_C"/>
</dbReference>
<dbReference type="AlphaFoldDB" id="A0A316TPY1"/>
<feature type="domain" description="ARB-07466-like C-terminal" evidence="2">
    <location>
        <begin position="160"/>
        <end position="258"/>
    </location>
</feature>
<evidence type="ECO:0000313" key="4">
    <source>
        <dbReference type="Proteomes" id="UP000245507"/>
    </source>
</evidence>
<evidence type="ECO:0000259" key="2">
    <source>
        <dbReference type="Pfam" id="PF26571"/>
    </source>
</evidence>
<comment type="caution">
    <text evidence="3">The sequence shown here is derived from an EMBL/GenBank/DDBJ whole genome shotgun (WGS) entry which is preliminary data.</text>
</comment>